<keyword evidence="1" id="KW-0472">Membrane</keyword>
<dbReference type="Pfam" id="PF04471">
    <property type="entry name" value="Mrr_cat"/>
    <property type="match status" value="1"/>
</dbReference>
<sequence>MEYITSARAAELNAAARMRALGYVDATATPIGPDGGIDVVATSAVAQVKWEASQTGRPHLQRFYGAAAVRADVADMLFINSAGYSRDAVAYADRVTIALFTYSPLGELTAVNSTAEAIIVRHAEAERKAQATYRANERLAHAKGQGARDTDQLQTVAIAKADRSAPTSVLRTTNYVDRPKDQRTPEERTEARLAWEAKHLRKPKNLSTAPVLLDSNERAAIRAYRKLYYSGTAMKDSAALSCLRNDSGTAESIGAVVTLAVGGAVSTWFWLVGDSGWWLTLRVVAVLIALSTVTVAAMLWSVRSNAKRYKRLVAKYGDRTPDYIRRNTNALDFL</sequence>
<feature type="domain" description="Restriction endonuclease type IV Mrr" evidence="2">
    <location>
        <begin position="14"/>
        <end position="103"/>
    </location>
</feature>
<protein>
    <submittedName>
        <fullName evidence="3">Restriction endonuclease</fullName>
    </submittedName>
</protein>
<feature type="transmembrane region" description="Helical" evidence="1">
    <location>
        <begin position="253"/>
        <end position="271"/>
    </location>
</feature>
<reference evidence="3 4" key="1">
    <citation type="submission" date="2020-04" db="EMBL/GenBank/DDBJ databases">
        <title>Gordonia sp. nov. TBRC 11910.</title>
        <authorList>
            <person name="Suriyachadkun C."/>
        </authorList>
    </citation>
    <scope>NUCLEOTIDE SEQUENCE [LARGE SCALE GENOMIC DNA]</scope>
    <source>
        <strain evidence="3 4">TBRC 11910</strain>
    </source>
</reference>
<keyword evidence="3" id="KW-0378">Hydrolase</keyword>
<comment type="caution">
    <text evidence="3">The sequence shown here is derived from an EMBL/GenBank/DDBJ whole genome shotgun (WGS) entry which is preliminary data.</text>
</comment>
<dbReference type="GO" id="GO:0004519">
    <property type="term" value="F:endonuclease activity"/>
    <property type="evidence" value="ECO:0007669"/>
    <property type="project" value="UniProtKB-KW"/>
</dbReference>
<evidence type="ECO:0000256" key="1">
    <source>
        <dbReference type="SAM" id="Phobius"/>
    </source>
</evidence>
<dbReference type="GO" id="GO:0003677">
    <property type="term" value="F:DNA binding"/>
    <property type="evidence" value="ECO:0007669"/>
    <property type="project" value="InterPro"/>
</dbReference>
<dbReference type="GO" id="GO:0009307">
    <property type="term" value="P:DNA restriction-modification system"/>
    <property type="evidence" value="ECO:0007669"/>
    <property type="project" value="InterPro"/>
</dbReference>
<dbReference type="InterPro" id="IPR011335">
    <property type="entry name" value="Restrct_endonuc-II-like"/>
</dbReference>
<dbReference type="SUPFAM" id="SSF52980">
    <property type="entry name" value="Restriction endonuclease-like"/>
    <property type="match status" value="1"/>
</dbReference>
<evidence type="ECO:0000259" key="2">
    <source>
        <dbReference type="Pfam" id="PF04471"/>
    </source>
</evidence>
<accession>A0A848L6K0</accession>
<feature type="transmembrane region" description="Helical" evidence="1">
    <location>
        <begin position="277"/>
        <end position="302"/>
    </location>
</feature>
<dbReference type="EMBL" id="JABBNB010000033">
    <property type="protein sequence ID" value="NMO04313.1"/>
    <property type="molecule type" value="Genomic_DNA"/>
</dbReference>
<dbReference type="Proteomes" id="UP000550729">
    <property type="component" value="Unassembled WGS sequence"/>
</dbReference>
<keyword evidence="3" id="KW-0255">Endonuclease</keyword>
<keyword evidence="1" id="KW-0812">Transmembrane</keyword>
<keyword evidence="3" id="KW-0540">Nuclease</keyword>
<proteinExistence type="predicted"/>
<organism evidence="3 4">
    <name type="scientific">Gordonia asplenii</name>
    <dbReference type="NCBI Taxonomy" id="2725283"/>
    <lineage>
        <taxon>Bacteria</taxon>
        <taxon>Bacillati</taxon>
        <taxon>Actinomycetota</taxon>
        <taxon>Actinomycetes</taxon>
        <taxon>Mycobacteriales</taxon>
        <taxon>Gordoniaceae</taxon>
        <taxon>Gordonia</taxon>
    </lineage>
</organism>
<dbReference type="AlphaFoldDB" id="A0A848L6K0"/>
<evidence type="ECO:0000313" key="3">
    <source>
        <dbReference type="EMBL" id="NMO04313.1"/>
    </source>
</evidence>
<keyword evidence="4" id="KW-1185">Reference proteome</keyword>
<gene>
    <name evidence="3" type="ORF">HH308_24135</name>
</gene>
<dbReference type="InterPro" id="IPR007560">
    <property type="entry name" value="Restrct_endonuc_IV_Mrr"/>
</dbReference>
<name>A0A848L6K0_9ACTN</name>
<evidence type="ECO:0000313" key="4">
    <source>
        <dbReference type="Proteomes" id="UP000550729"/>
    </source>
</evidence>
<keyword evidence="1" id="KW-1133">Transmembrane helix</keyword>
<dbReference type="RefSeq" id="WP_170196815.1">
    <property type="nucleotide sequence ID" value="NZ_JABBNB010000033.1"/>
</dbReference>